<dbReference type="GO" id="GO:0016872">
    <property type="term" value="F:intramolecular lyase activity"/>
    <property type="evidence" value="ECO:0007669"/>
    <property type="project" value="InterPro"/>
</dbReference>
<dbReference type="NCBIfam" id="TIGR03462">
    <property type="entry name" value="CarR_dom_SF"/>
    <property type="match status" value="1"/>
</dbReference>
<accession>A0A1F5Q2I0</accession>
<keyword evidence="4" id="KW-0125">Carotenoid biosynthesis</keyword>
<organism evidence="10 11">
    <name type="scientific">Candidatus Doudnabacteria bacterium RIFCSPLOWO2_01_FULL_44_21</name>
    <dbReference type="NCBI Taxonomy" id="1817841"/>
    <lineage>
        <taxon>Bacteria</taxon>
        <taxon>Candidatus Doudnaibacteriota</taxon>
    </lineage>
</organism>
<dbReference type="InterPro" id="IPR017825">
    <property type="entry name" value="Lycopene_cyclase_dom"/>
</dbReference>
<comment type="caution">
    <text evidence="10">The sequence shown here is derived from an EMBL/GenBank/DDBJ whole genome shotgun (WGS) entry which is preliminary data.</text>
</comment>
<name>A0A1F5Q2I0_9BACT</name>
<evidence type="ECO:0000256" key="3">
    <source>
        <dbReference type="ARBA" id="ARBA00022692"/>
    </source>
</evidence>
<dbReference type="AlphaFoldDB" id="A0A1F5Q2I0"/>
<evidence type="ECO:0000256" key="8">
    <source>
        <dbReference type="SAM" id="Phobius"/>
    </source>
</evidence>
<protein>
    <recommendedName>
        <fullName evidence="9">Lycopene cyclase domain-containing protein</fullName>
    </recommendedName>
</protein>
<comment type="subcellular location">
    <subcellularLocation>
        <location evidence="1">Membrane</location>
        <topology evidence="1">Multi-pass membrane protein</topology>
    </subcellularLocation>
</comment>
<evidence type="ECO:0000256" key="1">
    <source>
        <dbReference type="ARBA" id="ARBA00004141"/>
    </source>
</evidence>
<dbReference type="Pfam" id="PF18916">
    <property type="entry name" value="Lycopene_cyc"/>
    <property type="match status" value="1"/>
</dbReference>
<keyword evidence="6 8" id="KW-0472">Membrane</keyword>
<dbReference type="GO" id="GO:0016117">
    <property type="term" value="P:carotenoid biosynthetic process"/>
    <property type="evidence" value="ECO:0007669"/>
    <property type="project" value="UniProtKB-KW"/>
</dbReference>
<proteinExistence type="predicted"/>
<dbReference type="EMBL" id="MFFB01000005">
    <property type="protein sequence ID" value="OGE96389.1"/>
    <property type="molecule type" value="Genomic_DNA"/>
</dbReference>
<dbReference type="GO" id="GO:0045436">
    <property type="term" value="F:lycopene beta cyclase activity"/>
    <property type="evidence" value="ECO:0007669"/>
    <property type="project" value="UniProtKB-ARBA"/>
</dbReference>
<feature type="transmembrane region" description="Helical" evidence="8">
    <location>
        <begin position="33"/>
        <end position="52"/>
    </location>
</feature>
<keyword evidence="3 8" id="KW-0812">Transmembrane</keyword>
<sequence>MPYIIVLLLFFLSALYLEWKFRIHLYKTQRERVVISILFFLVGVIWDTYAVASKQWIFPGKGLIGWKIGLLPLEEYLFFLIVPFWILTVYKILDKKFR</sequence>
<feature type="domain" description="Lycopene cyclase" evidence="9">
    <location>
        <begin position="3"/>
        <end position="93"/>
    </location>
</feature>
<evidence type="ECO:0000256" key="7">
    <source>
        <dbReference type="ARBA" id="ARBA00023235"/>
    </source>
</evidence>
<dbReference type="STRING" id="1817841.A3B10_01740"/>
<keyword evidence="7" id="KW-0413">Isomerase</keyword>
<evidence type="ECO:0000313" key="10">
    <source>
        <dbReference type="EMBL" id="OGE96389.1"/>
    </source>
</evidence>
<evidence type="ECO:0000256" key="5">
    <source>
        <dbReference type="ARBA" id="ARBA00022989"/>
    </source>
</evidence>
<reference evidence="10 11" key="1">
    <citation type="journal article" date="2016" name="Nat. Commun.">
        <title>Thousands of microbial genomes shed light on interconnected biogeochemical processes in an aquifer system.</title>
        <authorList>
            <person name="Anantharaman K."/>
            <person name="Brown C.T."/>
            <person name="Hug L.A."/>
            <person name="Sharon I."/>
            <person name="Castelle C.J."/>
            <person name="Probst A.J."/>
            <person name="Thomas B.C."/>
            <person name="Singh A."/>
            <person name="Wilkins M.J."/>
            <person name="Karaoz U."/>
            <person name="Brodie E.L."/>
            <person name="Williams K.H."/>
            <person name="Hubbard S.S."/>
            <person name="Banfield J.F."/>
        </authorList>
    </citation>
    <scope>NUCLEOTIDE SEQUENCE [LARGE SCALE GENOMIC DNA]</scope>
</reference>
<gene>
    <name evidence="10" type="ORF">A3B10_01740</name>
</gene>
<keyword evidence="5 8" id="KW-1133">Transmembrane helix</keyword>
<dbReference type="GO" id="GO:0016020">
    <property type="term" value="C:membrane"/>
    <property type="evidence" value="ECO:0007669"/>
    <property type="project" value="UniProtKB-SubCell"/>
</dbReference>
<evidence type="ECO:0000259" key="9">
    <source>
        <dbReference type="Pfam" id="PF18916"/>
    </source>
</evidence>
<evidence type="ECO:0000256" key="6">
    <source>
        <dbReference type="ARBA" id="ARBA00023136"/>
    </source>
</evidence>
<dbReference type="Proteomes" id="UP000177281">
    <property type="component" value="Unassembled WGS sequence"/>
</dbReference>
<comment type="pathway">
    <text evidence="2">Carotenoid biosynthesis.</text>
</comment>
<evidence type="ECO:0000313" key="11">
    <source>
        <dbReference type="Proteomes" id="UP000177281"/>
    </source>
</evidence>
<evidence type="ECO:0000256" key="4">
    <source>
        <dbReference type="ARBA" id="ARBA00022746"/>
    </source>
</evidence>
<evidence type="ECO:0000256" key="2">
    <source>
        <dbReference type="ARBA" id="ARBA00004829"/>
    </source>
</evidence>
<feature type="transmembrane region" description="Helical" evidence="8">
    <location>
        <begin position="73"/>
        <end position="93"/>
    </location>
</feature>